<evidence type="ECO:0000259" key="11">
    <source>
        <dbReference type="Pfam" id="PF02742"/>
    </source>
</evidence>
<dbReference type="Proteomes" id="UP000322699">
    <property type="component" value="Unassembled WGS sequence"/>
</dbReference>
<keyword evidence="3 8" id="KW-0813">Transport</keyword>
<name>A0A5B1CLU9_9BACT</name>
<feature type="transmembrane region" description="Helical" evidence="10">
    <location>
        <begin position="63"/>
        <end position="85"/>
    </location>
</feature>
<dbReference type="GO" id="GO:0010043">
    <property type="term" value="P:response to zinc ion"/>
    <property type="evidence" value="ECO:0007669"/>
    <property type="project" value="TreeGrafter"/>
</dbReference>
<feature type="transmembrane region" description="Helical" evidence="10">
    <location>
        <begin position="180"/>
        <end position="198"/>
    </location>
</feature>
<dbReference type="InterPro" id="IPR001626">
    <property type="entry name" value="ABC_TroCD"/>
</dbReference>
<keyword evidence="13" id="KW-1185">Reference proteome</keyword>
<dbReference type="GO" id="GO:0055085">
    <property type="term" value="P:transmembrane transport"/>
    <property type="evidence" value="ECO:0007669"/>
    <property type="project" value="InterPro"/>
</dbReference>
<dbReference type="InterPro" id="IPR036421">
    <property type="entry name" value="Fe_dep_repressor_sf"/>
</dbReference>
<evidence type="ECO:0000256" key="10">
    <source>
        <dbReference type="SAM" id="Phobius"/>
    </source>
</evidence>
<feature type="compositionally biased region" description="Polar residues" evidence="9">
    <location>
        <begin position="443"/>
        <end position="452"/>
    </location>
</feature>
<evidence type="ECO:0000313" key="12">
    <source>
        <dbReference type="EMBL" id="KAA1261506.1"/>
    </source>
</evidence>
<dbReference type="SUPFAM" id="SSF47979">
    <property type="entry name" value="Iron-dependent repressor protein, dimerization domain"/>
    <property type="match status" value="1"/>
</dbReference>
<dbReference type="Gene3D" id="1.10.10.10">
    <property type="entry name" value="Winged helix-like DNA-binding domain superfamily/Winged helix DNA-binding domain"/>
    <property type="match status" value="1"/>
</dbReference>
<feature type="transmembrane region" description="Helical" evidence="10">
    <location>
        <begin position="97"/>
        <end position="115"/>
    </location>
</feature>
<keyword evidence="6 10" id="KW-1133">Transmembrane helix</keyword>
<dbReference type="InterPro" id="IPR037294">
    <property type="entry name" value="ABC_BtuC-like"/>
</dbReference>
<feature type="domain" description="Iron dependent repressor metal binding and dimerisation" evidence="11">
    <location>
        <begin position="368"/>
        <end position="425"/>
    </location>
</feature>
<proteinExistence type="inferred from homology"/>
<comment type="similarity">
    <text evidence="2 8">Belongs to the ABC-3 integral membrane protein family.</text>
</comment>
<evidence type="ECO:0000256" key="6">
    <source>
        <dbReference type="ARBA" id="ARBA00022989"/>
    </source>
</evidence>
<feature type="transmembrane region" description="Helical" evidence="10">
    <location>
        <begin position="204"/>
        <end position="222"/>
    </location>
</feature>
<dbReference type="InterPro" id="IPR001367">
    <property type="entry name" value="Fe_dep_repressor"/>
</dbReference>
<keyword evidence="5 8" id="KW-0812">Transmembrane</keyword>
<dbReference type="Pfam" id="PF00950">
    <property type="entry name" value="ABC-3"/>
    <property type="match status" value="1"/>
</dbReference>
<dbReference type="PANTHER" id="PTHR30477:SF3">
    <property type="entry name" value="METAL TRANSPORT SYSTEM MEMBRANE PROTEIN CT_069-RELATED"/>
    <property type="match status" value="1"/>
</dbReference>
<evidence type="ECO:0000313" key="13">
    <source>
        <dbReference type="Proteomes" id="UP000322699"/>
    </source>
</evidence>
<keyword evidence="4" id="KW-1003">Cell membrane</keyword>
<dbReference type="SUPFAM" id="SSF81345">
    <property type="entry name" value="ABC transporter involved in vitamin B12 uptake, BtuC"/>
    <property type="match status" value="1"/>
</dbReference>
<evidence type="ECO:0000256" key="7">
    <source>
        <dbReference type="ARBA" id="ARBA00023136"/>
    </source>
</evidence>
<comment type="subcellular location">
    <subcellularLocation>
        <location evidence="1 8">Cell membrane</location>
        <topology evidence="1 8">Multi-pass membrane protein</topology>
    </subcellularLocation>
</comment>
<protein>
    <submittedName>
        <fullName evidence="12">Manganese transport system membrane protein MntB</fullName>
    </submittedName>
</protein>
<dbReference type="GO" id="GO:0046983">
    <property type="term" value="F:protein dimerization activity"/>
    <property type="evidence" value="ECO:0007669"/>
    <property type="project" value="InterPro"/>
</dbReference>
<dbReference type="AlphaFoldDB" id="A0A5B1CLU9"/>
<evidence type="ECO:0000256" key="9">
    <source>
        <dbReference type="SAM" id="MobiDB-lite"/>
    </source>
</evidence>
<gene>
    <name evidence="12" type="primary">mntB_1</name>
    <name evidence="12" type="ORF">LF1_40560</name>
</gene>
<organism evidence="12 13">
    <name type="scientific">Rubripirellula obstinata</name>
    <dbReference type="NCBI Taxonomy" id="406547"/>
    <lineage>
        <taxon>Bacteria</taxon>
        <taxon>Pseudomonadati</taxon>
        <taxon>Planctomycetota</taxon>
        <taxon>Planctomycetia</taxon>
        <taxon>Pirellulales</taxon>
        <taxon>Pirellulaceae</taxon>
        <taxon>Rubripirellula</taxon>
    </lineage>
</organism>
<dbReference type="InterPro" id="IPR036388">
    <property type="entry name" value="WH-like_DNA-bd_sf"/>
</dbReference>
<comment type="caution">
    <text evidence="12">The sequence shown here is derived from an EMBL/GenBank/DDBJ whole genome shotgun (WGS) entry which is preliminary data.</text>
</comment>
<evidence type="ECO:0000256" key="8">
    <source>
        <dbReference type="RuleBase" id="RU003943"/>
    </source>
</evidence>
<dbReference type="PANTHER" id="PTHR30477">
    <property type="entry name" value="ABC-TRANSPORTER METAL-BINDING PROTEIN"/>
    <property type="match status" value="1"/>
</dbReference>
<feature type="transmembrane region" description="Helical" evidence="10">
    <location>
        <begin position="144"/>
        <end position="160"/>
    </location>
</feature>
<sequence>MRDYNTRVVVLGVAMLGGSSGLVGSFTLLRRRALMGDALSHASLPGIALAFMLATTLGYDGKYLPLLLAGATFSGLLGVGCILWIRNKTRLKEDTALGIVLSVFFGAGVALLGMVQQMKTGNAAGLEGFIYGKTASMSAMDVRLIFYASLIAIALSFANFKELKLLCFDEGFAGSRGYPVVLLDVLLMSLVVLVAMVGLQAVGLILMIALLVIPAAAARFWTDTLWKMTAYSVILGTVGCVIGAMVSAVFPNLPSGAMIVLVCSFFFFLSMFFGTARGVVARFLRRRRLNRRIDRQHLMRAMYEQIEHPDRSDTSALKPGSEPVRKTKVSIDELLLVRSWNWKRLMAAIRSAEVDELMQYRHGHAQLTHAGFIEAARLTRQHRLWEMYLITYADVAPALVDRDADNIEHVLEPHVIDRLEDLLEEQELLFPVPTSPHELGDGLTSSEEGILP</sequence>
<dbReference type="GO" id="GO:0003700">
    <property type="term" value="F:DNA-binding transcription factor activity"/>
    <property type="evidence" value="ECO:0007669"/>
    <property type="project" value="InterPro"/>
</dbReference>
<evidence type="ECO:0000256" key="3">
    <source>
        <dbReference type="ARBA" id="ARBA00022448"/>
    </source>
</evidence>
<feature type="region of interest" description="Disordered" evidence="9">
    <location>
        <begin position="433"/>
        <end position="452"/>
    </location>
</feature>
<dbReference type="GO" id="GO:0043190">
    <property type="term" value="C:ATP-binding cassette (ABC) transporter complex"/>
    <property type="evidence" value="ECO:0007669"/>
    <property type="project" value="InterPro"/>
</dbReference>
<dbReference type="EMBL" id="VRLW01000001">
    <property type="protein sequence ID" value="KAA1261506.1"/>
    <property type="molecule type" value="Genomic_DNA"/>
</dbReference>
<keyword evidence="7 10" id="KW-0472">Membrane</keyword>
<evidence type="ECO:0000256" key="1">
    <source>
        <dbReference type="ARBA" id="ARBA00004651"/>
    </source>
</evidence>
<evidence type="ECO:0000256" key="2">
    <source>
        <dbReference type="ARBA" id="ARBA00008034"/>
    </source>
</evidence>
<feature type="transmembrane region" description="Helical" evidence="10">
    <location>
        <begin position="6"/>
        <end position="26"/>
    </location>
</feature>
<evidence type="ECO:0000256" key="4">
    <source>
        <dbReference type="ARBA" id="ARBA00022475"/>
    </source>
</evidence>
<dbReference type="InterPro" id="IPR022689">
    <property type="entry name" value="Iron_dep_repressor"/>
</dbReference>
<dbReference type="Gene3D" id="1.10.3470.10">
    <property type="entry name" value="ABC transporter involved in vitamin B12 uptake, BtuC"/>
    <property type="match status" value="1"/>
</dbReference>
<dbReference type="CDD" id="cd06550">
    <property type="entry name" value="TM_ABC_iron-siderophores_like"/>
    <property type="match status" value="1"/>
</dbReference>
<accession>A0A5B1CLU9</accession>
<reference evidence="12 13" key="1">
    <citation type="submission" date="2019-08" db="EMBL/GenBank/DDBJ databases">
        <title>Deep-cultivation of Planctomycetes and their phenomic and genomic characterization uncovers novel biology.</title>
        <authorList>
            <person name="Wiegand S."/>
            <person name="Jogler M."/>
            <person name="Boedeker C."/>
            <person name="Pinto D."/>
            <person name="Vollmers J."/>
            <person name="Rivas-Marin E."/>
            <person name="Kohn T."/>
            <person name="Peeters S.H."/>
            <person name="Heuer A."/>
            <person name="Rast P."/>
            <person name="Oberbeckmann S."/>
            <person name="Bunk B."/>
            <person name="Jeske O."/>
            <person name="Meyerdierks A."/>
            <person name="Storesund J.E."/>
            <person name="Kallscheuer N."/>
            <person name="Luecker S."/>
            <person name="Lage O.M."/>
            <person name="Pohl T."/>
            <person name="Merkel B.J."/>
            <person name="Hornburger P."/>
            <person name="Mueller R.-W."/>
            <person name="Bruemmer F."/>
            <person name="Labrenz M."/>
            <person name="Spormann A.M."/>
            <person name="Op Den Camp H."/>
            <person name="Overmann J."/>
            <person name="Amann R."/>
            <person name="Jetten M.S.M."/>
            <person name="Mascher T."/>
            <person name="Medema M.H."/>
            <person name="Devos D.P."/>
            <person name="Kaster A.-K."/>
            <person name="Ovreas L."/>
            <person name="Rohde M."/>
            <person name="Galperin M.Y."/>
            <person name="Jogler C."/>
        </authorList>
    </citation>
    <scope>NUCLEOTIDE SEQUENCE [LARGE SCALE GENOMIC DNA]</scope>
    <source>
        <strain evidence="12 13">LF1</strain>
    </source>
</reference>
<dbReference type="SMART" id="SM00529">
    <property type="entry name" value="HTH_DTXR"/>
    <property type="match status" value="1"/>
</dbReference>
<evidence type="ECO:0000256" key="5">
    <source>
        <dbReference type="ARBA" id="ARBA00022692"/>
    </source>
</evidence>
<feature type="transmembrane region" description="Helical" evidence="10">
    <location>
        <begin position="256"/>
        <end position="280"/>
    </location>
</feature>
<feature type="transmembrane region" description="Helical" evidence="10">
    <location>
        <begin position="229"/>
        <end position="250"/>
    </location>
</feature>
<dbReference type="GO" id="GO:0046914">
    <property type="term" value="F:transition metal ion binding"/>
    <property type="evidence" value="ECO:0007669"/>
    <property type="project" value="InterPro"/>
</dbReference>
<dbReference type="Pfam" id="PF02742">
    <property type="entry name" value="Fe_dep_repr_C"/>
    <property type="match status" value="1"/>
</dbReference>